<organism evidence="1 2">
    <name type="scientific">Portunus trituberculatus</name>
    <name type="common">Swimming crab</name>
    <name type="synonym">Neptunus trituberculatus</name>
    <dbReference type="NCBI Taxonomy" id="210409"/>
    <lineage>
        <taxon>Eukaryota</taxon>
        <taxon>Metazoa</taxon>
        <taxon>Ecdysozoa</taxon>
        <taxon>Arthropoda</taxon>
        <taxon>Crustacea</taxon>
        <taxon>Multicrustacea</taxon>
        <taxon>Malacostraca</taxon>
        <taxon>Eumalacostraca</taxon>
        <taxon>Eucarida</taxon>
        <taxon>Decapoda</taxon>
        <taxon>Pleocyemata</taxon>
        <taxon>Brachyura</taxon>
        <taxon>Eubrachyura</taxon>
        <taxon>Portunoidea</taxon>
        <taxon>Portunidae</taxon>
        <taxon>Portuninae</taxon>
        <taxon>Portunus</taxon>
    </lineage>
</organism>
<gene>
    <name evidence="1" type="ORF">E2C01_029788</name>
</gene>
<comment type="caution">
    <text evidence="1">The sequence shown here is derived from an EMBL/GenBank/DDBJ whole genome shotgun (WGS) entry which is preliminary data.</text>
</comment>
<dbReference type="Proteomes" id="UP000324222">
    <property type="component" value="Unassembled WGS sequence"/>
</dbReference>
<evidence type="ECO:0000313" key="1">
    <source>
        <dbReference type="EMBL" id="MPC36333.1"/>
    </source>
</evidence>
<keyword evidence="2" id="KW-1185">Reference proteome</keyword>
<dbReference type="EMBL" id="VSRR010003490">
    <property type="protein sequence ID" value="MPC36333.1"/>
    <property type="molecule type" value="Genomic_DNA"/>
</dbReference>
<protein>
    <submittedName>
        <fullName evidence="1">Uncharacterized protein</fullName>
    </submittedName>
</protein>
<reference evidence="1 2" key="1">
    <citation type="submission" date="2019-05" db="EMBL/GenBank/DDBJ databases">
        <title>Another draft genome of Portunus trituberculatus and its Hox gene families provides insights of decapod evolution.</title>
        <authorList>
            <person name="Jeong J.-H."/>
            <person name="Song I."/>
            <person name="Kim S."/>
            <person name="Choi T."/>
            <person name="Kim D."/>
            <person name="Ryu S."/>
            <person name="Kim W."/>
        </authorList>
    </citation>
    <scope>NUCLEOTIDE SEQUENCE [LARGE SCALE GENOMIC DNA]</scope>
    <source>
        <tissue evidence="1">Muscle</tissue>
    </source>
</reference>
<dbReference type="AlphaFoldDB" id="A0A5B7ETV0"/>
<evidence type="ECO:0000313" key="2">
    <source>
        <dbReference type="Proteomes" id="UP000324222"/>
    </source>
</evidence>
<proteinExistence type="predicted"/>
<name>A0A5B7ETV0_PORTR</name>
<accession>A0A5B7ETV0</accession>
<sequence>MELGSFKHTGAATCRLDGLLRLPSFLMFLCATDVTTSSVIGEGPGYPLPNVIQCLKTLKLFRSRGSSSGKSVARPIRVVVTNSDRKNRQMEVRDYKHMEVPLPPRIQHDFLDEQNERVDCVSGNNLSPCGRPTTEWRPCGPLRRFLPTEQVLTEHIISTADVLRVRYPAAKLIQRALDLIMNDLSKQYSPPKPLPPMGRSTHISILWIPTPTTMPRRSAVTKIHRLIPDSV</sequence>